<feature type="compositionally biased region" description="Basic and acidic residues" evidence="2">
    <location>
        <begin position="2155"/>
        <end position="2168"/>
    </location>
</feature>
<feature type="compositionally biased region" description="Polar residues" evidence="2">
    <location>
        <begin position="2024"/>
        <end position="2034"/>
    </location>
</feature>
<dbReference type="EMBL" id="OX395138">
    <property type="protein sequence ID" value="CAI5791320.1"/>
    <property type="molecule type" value="Genomic_DNA"/>
</dbReference>
<feature type="region of interest" description="Disordered" evidence="2">
    <location>
        <begin position="1279"/>
        <end position="1545"/>
    </location>
</feature>
<feature type="region of interest" description="Disordered" evidence="2">
    <location>
        <begin position="1953"/>
        <end position="2115"/>
    </location>
</feature>
<comment type="similarity">
    <text evidence="1">Belongs to the SPATA31 family.</text>
</comment>
<evidence type="ECO:0000313" key="5">
    <source>
        <dbReference type="Proteomes" id="UP001178461"/>
    </source>
</evidence>
<dbReference type="InterPro" id="IPR039509">
    <property type="entry name" value="SPATA31"/>
</dbReference>
<dbReference type="Pfam" id="PF14650">
    <property type="entry name" value="FAM75"/>
    <property type="match status" value="3"/>
</dbReference>
<feature type="domain" description="SPATA31" evidence="3">
    <location>
        <begin position="192"/>
        <end position="418"/>
    </location>
</feature>
<evidence type="ECO:0000313" key="4">
    <source>
        <dbReference type="EMBL" id="CAI5791320.1"/>
    </source>
</evidence>
<feature type="compositionally biased region" description="Basic and acidic residues" evidence="2">
    <location>
        <begin position="230"/>
        <end position="240"/>
    </location>
</feature>
<sequence length="2264" mass="252122">MKEHVEHRSHLQAAVGKEEGTKHQEIDPQNGGSCHSSIRRLLCDNVTCAICDRAAKEAEEVLRVYASKPGLPALQMPSLPVASYVGSCSLPAISAQRDDTIFPWSSSKPATNCGHPELGPETTPSSRKEQHIPKGKRQKEKPLHSAQQDVPISRENDISPSCSDSHSMFSINECYDSSEDSSGEMSDPFCFSSSTSSEQSFNSWEDYSPLSDLSELSNFSKKSHMPLRQKKNEGSSLNERKNHQGMRFHHTGTRHFPSSLSVISQANMKSPRIEFATEDTPFVAKAVRKTLEWHLVVKSIQHKLGLPSVITRSLRAFLPLGMDFTCPYRPKRELTVLMRPRLLPFMSGAKRRTLEKHMKKMIHMQCRVLPKQVQEALKHMKLDYHLTTDIASSANRKGGRGGVVKGEREGKLHRHVLHLESTARETALKSPPPSKANPQTTTGKKSFEARHEMLLQSQQNVAFVQARTTFLPAKEEQCLDSHVLKKKVQHPWDQPILIQEIPFIEQETWEDLEWHVRKKRLQHAWGLPSLVQRSLHSVFPVVPQSQQHRTLQHVEVNVLLDELSFFSDAIIQELEQNLLKRITLHRWRLPQRVLESLRLLSPEIVAVAGKQDGTRIGRRTMTSQPLVYPTLQSETIEHKILHLDEKGPDISPTLARHTWQCMSTSLSQFLPKTLHSHGLLEPHNDIQPSDWTESMDQVESAMQHDHLLSLWGMKGLGGTRHMSPLQPSIPRTATTFMFSEAKTPFLLEQERQALELHIRKKKLQHEWGLPSLIQKSLHGFKSQAPPLPSLQRAEAHVYILLQKPSFLPQSTYSQLEFHIQRMMLQRQWKLPKRILESIKIFNPAFGTGPLELQNTEYQNKSCDSPGRLYPAIPVAREELSSWEEARQATFVGENIFTHGPKAYRAQQMVSPHQDTEAGEVPEGAFSESSAASTDHHSLRRKSTETGLQPMGSFKVTPDEPFQKLAPLYSQVKPRSTFLPLVEGEAVDKGELNIRYEYPEHLPSQQSEILNTIYADSAAWPHMDECFTGIDSMNVSLDGSEAREKPGINVYKEHSVAMASVDDKMIDLAASQDEAQEQLESYTKHKKIFHHWGLSQVVQKSMRAFCPPPPKSLPPICPQVTKEIISMDPDTEKEESATGDSLFVEDEKVLYWEKQQAVEQVDVSTKKTQRDKKMSTIDGIPQEIENGVPTEISLYSSKDTTGERPQMSAEDSVINEPLEVMKEVNNSPQATDALNILGPEAADNTYLEILQGTEEANYMGETPQRVEELVFNTKSPHVVKEELSTSESSQATEEARFIGLEATEDAASEIPQAADTVSGERSPYNTEEENLTYENTQVATSPESSKEDEEVAIAIGSLEATEDARAAEQQASQVSQVTGEEVTIAGESPQDLESESVTSRSSQASEEMDVAPEIRTDVAEDGEAPQAEEEIIYDIPWVTTTGSSQEDDEIGLMGENPQNREKAGIVPGSPPTPEEKAVAGESREATDEMDKSSEIAEKQSTQTACPSSKEVVTAERESPQAEEGVPGEHPPVTATESPQGEEGVRVANERSQVIVPEAEEAGCGRKPFQDTKQHGEAHSRRQAVTFRWGFLKRIQEFPQAFLLHLQPRYHRGYKLTGGLGDQSQAKTKSGLRKKPPVFRTELRLQVERGGKISICGATKKPLPLFSPKAHPSMVIPEGGGKGGSQEMKPGKCLGRPSYLKGRALRHKAVLKSTLHVHMQKMAPEQDSEIPLEPEKHEQKVLFPGATLLSDYNASPRSSQVPESRGLRSLDKSKEPVPCTCIERFIGDKCSISWQLESSLQGMVQNNQHPVGPRKPQPLDISHATASPCVCHTAVLQIDTKFPCVMGADQKCQQQQGVPRGAMTFQCGTAVNYGTQGYLDLPPVEGKMGIDCPKQEVSGDNLLKPSEVARDHLLKTHIAQRALGSFILPCLVISSHTAYEDMVAELVKKASKERQERLSSQLHRRRVSLGMPKEESQGLPLQTQGHRASARGQQKPSAVAYTQEPRSRRASKYSDDICSGMAPAPSLNTNNSSRVLQDQEDIQSAGESSSASSESSEVSGESEASGDSCASSLDANSELPDPPSDWIHLETKGEGVERESGSISILVPKDASQVRPETPCKQCYPQIEGQSQFSNVCEWQRAGDWDSDNVQVEEDNRDQKVGQRPKDRSCLKSGAILRPQGRRASSSSHKDSDKRMSIIGSVLERILHLKYGMHIWLQSHGIKKAAWREKKRQTFTTANCPEKEDMLKGAEEFRDAEPAMEGGAVR</sequence>
<feature type="region of interest" description="Disordered" evidence="2">
    <location>
        <begin position="421"/>
        <end position="445"/>
    </location>
</feature>
<dbReference type="PANTHER" id="PTHR21859">
    <property type="entry name" value="ACROSOME-SPECIFIC PROTEIN"/>
    <property type="match status" value="1"/>
</dbReference>
<evidence type="ECO:0000259" key="3">
    <source>
        <dbReference type="Pfam" id="PF14650"/>
    </source>
</evidence>
<dbReference type="Proteomes" id="UP001178461">
    <property type="component" value="Chromosome 13"/>
</dbReference>
<feature type="region of interest" description="Disordered" evidence="2">
    <location>
        <begin position="2152"/>
        <end position="2192"/>
    </location>
</feature>
<organism evidence="4 5">
    <name type="scientific">Podarcis lilfordi</name>
    <name type="common">Lilford's wall lizard</name>
    <dbReference type="NCBI Taxonomy" id="74358"/>
    <lineage>
        <taxon>Eukaryota</taxon>
        <taxon>Metazoa</taxon>
        <taxon>Chordata</taxon>
        <taxon>Craniata</taxon>
        <taxon>Vertebrata</taxon>
        <taxon>Euteleostomi</taxon>
        <taxon>Lepidosauria</taxon>
        <taxon>Squamata</taxon>
        <taxon>Bifurcata</taxon>
        <taxon>Unidentata</taxon>
        <taxon>Episquamata</taxon>
        <taxon>Laterata</taxon>
        <taxon>Lacertibaenia</taxon>
        <taxon>Lacertidae</taxon>
        <taxon>Podarcis</taxon>
    </lineage>
</organism>
<evidence type="ECO:0000256" key="1">
    <source>
        <dbReference type="ARBA" id="ARBA00035009"/>
    </source>
</evidence>
<name>A0AA35PMH0_9SAUR</name>
<gene>
    <name evidence="4" type="ORF">PODLI_1B036858</name>
</gene>
<feature type="compositionally biased region" description="Polar residues" evidence="2">
    <location>
        <begin position="1977"/>
        <end position="1994"/>
    </location>
</feature>
<feature type="region of interest" description="Disordered" evidence="2">
    <location>
        <begin position="1"/>
        <end position="33"/>
    </location>
</feature>
<dbReference type="PANTHER" id="PTHR21859:SF12">
    <property type="entry name" value="SPERMATOGENESIS-ASSOCIATED PROTEIN 31D1"/>
    <property type="match status" value="1"/>
</dbReference>
<proteinExistence type="inferred from homology"/>
<feature type="compositionally biased region" description="Low complexity" evidence="2">
    <location>
        <begin position="2042"/>
        <end position="2066"/>
    </location>
</feature>
<feature type="region of interest" description="Disordered" evidence="2">
    <location>
        <begin position="221"/>
        <end position="240"/>
    </location>
</feature>
<accession>A0AA35PMH0</accession>
<feature type="region of interest" description="Disordered" evidence="2">
    <location>
        <begin position="104"/>
        <end position="164"/>
    </location>
</feature>
<feature type="compositionally biased region" description="Basic and acidic residues" evidence="2">
    <location>
        <begin position="2085"/>
        <end position="2098"/>
    </location>
</feature>
<feature type="compositionally biased region" description="Basic and acidic residues" evidence="2">
    <location>
        <begin position="16"/>
        <end position="26"/>
    </location>
</feature>
<feature type="compositionally biased region" description="Low complexity" evidence="2">
    <location>
        <begin position="1366"/>
        <end position="1376"/>
    </location>
</feature>
<keyword evidence="5" id="KW-1185">Reference proteome</keyword>
<protein>
    <recommendedName>
        <fullName evidence="3">SPATA31 domain-containing protein</fullName>
    </recommendedName>
</protein>
<feature type="region of interest" description="Disordered" evidence="2">
    <location>
        <begin position="909"/>
        <end position="955"/>
    </location>
</feature>
<feature type="compositionally biased region" description="Polar residues" evidence="2">
    <location>
        <begin position="1394"/>
        <end position="1404"/>
    </location>
</feature>
<feature type="compositionally biased region" description="Acidic residues" evidence="2">
    <location>
        <begin position="1418"/>
        <end position="1431"/>
    </location>
</feature>
<reference evidence="4" key="1">
    <citation type="submission" date="2022-12" db="EMBL/GenBank/DDBJ databases">
        <authorList>
            <person name="Alioto T."/>
            <person name="Alioto T."/>
            <person name="Gomez Garrido J."/>
        </authorList>
    </citation>
    <scope>NUCLEOTIDE SEQUENCE</scope>
</reference>
<feature type="domain" description="SPATA31" evidence="3">
    <location>
        <begin position="509"/>
        <end position="603"/>
    </location>
</feature>
<evidence type="ECO:0000256" key="2">
    <source>
        <dbReference type="SAM" id="MobiDB-lite"/>
    </source>
</evidence>
<feature type="domain" description="SPATA31" evidence="3">
    <location>
        <begin position="629"/>
        <end position="844"/>
    </location>
</feature>
<feature type="compositionally biased region" description="Basic and acidic residues" evidence="2">
    <location>
        <begin position="1472"/>
        <end position="1496"/>
    </location>
</feature>